<evidence type="ECO:0000313" key="5">
    <source>
        <dbReference type="EnsemblMetazoa" id="KAF7491857.1"/>
    </source>
</evidence>
<keyword evidence="6" id="KW-1185">Reference proteome</keyword>
<name>A0A834RA16_SARSC</name>
<reference evidence="6" key="1">
    <citation type="journal article" date="2020" name="PLoS Negl. Trop. Dis.">
        <title>High-quality nuclear genome for Sarcoptes scabiei-A critical resource for a neglected parasite.</title>
        <authorList>
            <person name="Korhonen P.K."/>
            <person name="Gasser R.B."/>
            <person name="Ma G."/>
            <person name="Wang T."/>
            <person name="Stroehlein A.J."/>
            <person name="Young N.D."/>
            <person name="Ang C.S."/>
            <person name="Fernando D.D."/>
            <person name="Lu H.C."/>
            <person name="Taylor S."/>
            <person name="Reynolds S.L."/>
            <person name="Mofiz E."/>
            <person name="Najaraj S.H."/>
            <person name="Gowda H."/>
            <person name="Madugundu A."/>
            <person name="Renuse S."/>
            <person name="Holt D."/>
            <person name="Pandey A."/>
            <person name="Papenfuss A.T."/>
            <person name="Fischer K."/>
        </authorList>
    </citation>
    <scope>NUCLEOTIDE SEQUENCE [LARGE SCALE GENOMIC DNA]</scope>
</reference>
<sequence length="617" mass="73864">MQKSIRICFYLILLKIFVHSSQYHIETNPIVWRSTAYVVVKDLRRQNFNITLQTPCQNLSEWLRIDIESYPNDHKTILQRFCLNNYRKFILKQIENSCDRFENNENDLDLKFVTNHFARKSRSTSLTSSISWINLISTIGLQTFDMFRTNYRLNKIESNNRLRWKQFQTRTYLSQQIHQELAEQLQRIDSEQYDLARRIQAILEEQELLFWILIKIFEIEMNLNRFFRTLKYHNHLDTILFAKLFTNSSSVIQLNDLLCFDCSTNTRREWITSGCKWRRTSSSETSKASVETDEIGLIIETTMILVDSNRTILESDPFVLMKSKTIAIDPNRTTEEICFYQIDSRKLIIFNKQSGCYTDLRFYSRFPNEIDRGTRYFIRNHQQSENDCRYRTVNEIRSIWKESYCKRSLKEINAVDEIVQIKQDQDSILVYCFTLTLILIDQDRKNKTFVCQNEIYSFGSNVKFFIEQNQYHKNVQDDKIEWKNFTNSFRSILFDSGRSDQSDEKWIRKRKLHRGDGDDGGSGDDDDDNNNNNDNRDPNRTKLVTLKYKDHYARLHQLLEQERQLFNEIQAQSSNLSSWYSHWNFCFLMFLLILLIIFCIAIKTIYNFLKLFRCSSK</sequence>
<evidence type="ECO:0000313" key="4">
    <source>
        <dbReference type="EMBL" id="KAF7491857.1"/>
    </source>
</evidence>
<keyword evidence="2" id="KW-0812">Transmembrane</keyword>
<proteinExistence type="predicted"/>
<feature type="chain" id="PRO_5038259266" evidence="3">
    <location>
        <begin position="21"/>
        <end position="617"/>
    </location>
</feature>
<keyword evidence="3" id="KW-0732">Signal</keyword>
<reference evidence="5" key="3">
    <citation type="submission" date="2022-06" db="UniProtKB">
        <authorList>
            <consortium name="EnsemblMetazoa"/>
        </authorList>
    </citation>
    <scope>IDENTIFICATION</scope>
</reference>
<feature type="region of interest" description="Disordered" evidence="1">
    <location>
        <begin position="512"/>
        <end position="540"/>
    </location>
</feature>
<evidence type="ECO:0000256" key="2">
    <source>
        <dbReference type="SAM" id="Phobius"/>
    </source>
</evidence>
<keyword evidence="2" id="KW-0472">Membrane</keyword>
<protein>
    <submittedName>
        <fullName evidence="4 5">Uncharacterized protein</fullName>
    </submittedName>
</protein>
<dbReference type="AlphaFoldDB" id="A0A834RA16"/>
<dbReference type="EnsemblMetazoa" id="SSS_37s_mrna">
    <property type="protein sequence ID" value="KAF7491857.1"/>
    <property type="gene ID" value="SSS_37"/>
</dbReference>
<feature type="signal peptide" evidence="3">
    <location>
        <begin position="1"/>
        <end position="20"/>
    </location>
</feature>
<feature type="compositionally biased region" description="Acidic residues" evidence="1">
    <location>
        <begin position="518"/>
        <end position="529"/>
    </location>
</feature>
<dbReference type="Proteomes" id="UP000070412">
    <property type="component" value="Unassembled WGS sequence"/>
</dbReference>
<evidence type="ECO:0000313" key="6">
    <source>
        <dbReference type="Proteomes" id="UP000070412"/>
    </source>
</evidence>
<feature type="transmembrane region" description="Helical" evidence="2">
    <location>
        <begin position="582"/>
        <end position="609"/>
    </location>
</feature>
<reference evidence="4" key="2">
    <citation type="submission" date="2020-01" db="EMBL/GenBank/DDBJ databases">
        <authorList>
            <person name="Korhonen P.K.K."/>
            <person name="Guangxu M.G."/>
            <person name="Wang T.W."/>
            <person name="Stroehlein A.J.S."/>
            <person name="Young N.D."/>
            <person name="Ang C.-S.A."/>
            <person name="Fernando D.W.F."/>
            <person name="Lu H.L."/>
            <person name="Taylor S.T."/>
            <person name="Ehtesham M.E.M."/>
            <person name="Najaraj S.H.N."/>
            <person name="Harsha G.H.G."/>
            <person name="Madugundu A.M."/>
            <person name="Renuse S.R."/>
            <person name="Holt D.H."/>
            <person name="Pandey A.P."/>
            <person name="Papenfuss A.P."/>
            <person name="Gasser R.B.G."/>
            <person name="Fischer K.F."/>
        </authorList>
    </citation>
    <scope>NUCLEOTIDE SEQUENCE</scope>
    <source>
        <strain evidence="4">SSS_KF_BRIS2020</strain>
    </source>
</reference>
<accession>A0A834RA16</accession>
<gene>
    <name evidence="4" type="ORF">SSS_37</name>
</gene>
<evidence type="ECO:0000256" key="3">
    <source>
        <dbReference type="SAM" id="SignalP"/>
    </source>
</evidence>
<dbReference type="EMBL" id="WVUK01000058">
    <property type="protein sequence ID" value="KAF7491857.1"/>
    <property type="molecule type" value="Genomic_DNA"/>
</dbReference>
<evidence type="ECO:0000256" key="1">
    <source>
        <dbReference type="SAM" id="MobiDB-lite"/>
    </source>
</evidence>
<keyword evidence="2" id="KW-1133">Transmembrane helix</keyword>
<organism evidence="4">
    <name type="scientific">Sarcoptes scabiei</name>
    <name type="common">Itch mite</name>
    <name type="synonym">Acarus scabiei</name>
    <dbReference type="NCBI Taxonomy" id="52283"/>
    <lineage>
        <taxon>Eukaryota</taxon>
        <taxon>Metazoa</taxon>
        <taxon>Ecdysozoa</taxon>
        <taxon>Arthropoda</taxon>
        <taxon>Chelicerata</taxon>
        <taxon>Arachnida</taxon>
        <taxon>Acari</taxon>
        <taxon>Acariformes</taxon>
        <taxon>Sarcoptiformes</taxon>
        <taxon>Astigmata</taxon>
        <taxon>Psoroptidia</taxon>
        <taxon>Sarcoptoidea</taxon>
        <taxon>Sarcoptidae</taxon>
        <taxon>Sarcoptinae</taxon>
        <taxon>Sarcoptes</taxon>
    </lineage>
</organism>